<dbReference type="Proteomes" id="UP000009027">
    <property type="component" value="Unassembled WGS sequence"/>
</dbReference>
<dbReference type="VEuPathDB" id="TriTrypDB:TvY486_0026140"/>
<name>F9WQP7_TRYVY</name>
<protein>
    <recommendedName>
        <fullName evidence="4">Proteophosphoglycan ppg4</fullName>
    </recommendedName>
</protein>
<sequence>MACSAFSMFMLSASACVLSNEADPLLNALILTKVPSCTVFCLSPAFPVSFRSRPPFPAWPLAAMARSLHSAAPAEAVTAAPILFASGRNCGAVLSSCNASSTLIAAKGSVSVHLLVAMSAHALASFVLALLLLSMVPVDISFSPSMQLYDCPVCTPVPSAASAETKLLSEPLPTVSARAAFAAASALLLSSLSASPAPFPCSALTAATTDSFLPSSGAAKLVANEASAFTVPAVAARLSASCAKLLAYLPANLNAPAYLHTPFPSAVCSPFGAVASQAAAASANKQAAMQQSFPILYSFAPCANRPPKEVQCCGFSAVPFLAREQNSIPPPLQAPRHVSKAESRLRAALARPPRHSAALRPVPARCSSLPVLSLASSLPVPSLRAGRDVVCPAPRKPPRPTARRTARDFRCRIAVGSRLCGRLSRRTPAHACARRRFLATAPLHTRLSRVALQTRRRSGLV</sequence>
<feature type="signal peptide" evidence="1">
    <location>
        <begin position="1"/>
        <end position="15"/>
    </location>
</feature>
<evidence type="ECO:0008006" key="4">
    <source>
        <dbReference type="Google" id="ProtNLM"/>
    </source>
</evidence>
<dbReference type="EMBL" id="CAEX01004334">
    <property type="protein sequence ID" value="CCD19879.1"/>
    <property type="molecule type" value="Genomic_DNA"/>
</dbReference>
<organism evidence="2 3">
    <name type="scientific">Trypanosoma vivax (strain Y486)</name>
    <dbReference type="NCBI Taxonomy" id="1055687"/>
    <lineage>
        <taxon>Eukaryota</taxon>
        <taxon>Discoba</taxon>
        <taxon>Euglenozoa</taxon>
        <taxon>Kinetoplastea</taxon>
        <taxon>Metakinetoplastina</taxon>
        <taxon>Trypanosomatida</taxon>
        <taxon>Trypanosomatidae</taxon>
        <taxon>Trypanosoma</taxon>
        <taxon>Duttonella</taxon>
    </lineage>
</organism>
<keyword evidence="3" id="KW-1185">Reference proteome</keyword>
<accession>F9WQP7</accession>
<proteinExistence type="predicted"/>
<feature type="chain" id="PRO_5012745528" description="Proteophosphoglycan ppg4" evidence="1">
    <location>
        <begin position="16"/>
        <end position="461"/>
    </location>
</feature>
<gene>
    <name evidence="2" type="ORF">TvY486_0026140</name>
</gene>
<keyword evidence="1" id="KW-0732">Signal</keyword>
<evidence type="ECO:0000256" key="1">
    <source>
        <dbReference type="SAM" id="SignalP"/>
    </source>
</evidence>
<evidence type="ECO:0000313" key="3">
    <source>
        <dbReference type="Proteomes" id="UP000009027"/>
    </source>
</evidence>
<dbReference type="AlphaFoldDB" id="F9WQP7"/>
<evidence type="ECO:0000313" key="2">
    <source>
        <dbReference type="EMBL" id="CCD19879.1"/>
    </source>
</evidence>
<reference evidence="2 3" key="1">
    <citation type="journal article" date="2012" name="Proc. Natl. Acad. Sci. U.S.A.">
        <title>Antigenic diversity is generated by distinct evolutionary mechanisms in African trypanosome species.</title>
        <authorList>
            <person name="Jackson A.P."/>
            <person name="Berry A."/>
            <person name="Aslett M."/>
            <person name="Allison H.C."/>
            <person name="Burton P."/>
            <person name="Vavrova-Anderson J."/>
            <person name="Brown R."/>
            <person name="Browne H."/>
            <person name="Corton N."/>
            <person name="Hauser H."/>
            <person name="Gamble J."/>
            <person name="Gilderthorp R."/>
            <person name="Marcello L."/>
            <person name="McQuillan J."/>
            <person name="Otto T.D."/>
            <person name="Quail M.A."/>
            <person name="Sanders M.J."/>
            <person name="van Tonder A."/>
            <person name="Ginger M.L."/>
            <person name="Field M.C."/>
            <person name="Barry J.D."/>
            <person name="Hertz-Fowler C."/>
            <person name="Berriman M."/>
        </authorList>
    </citation>
    <scope>NUCLEOTIDE SEQUENCE</scope>
    <source>
        <strain evidence="2 3">Y486</strain>
    </source>
</reference>